<dbReference type="InParanoid" id="C1FJ13"/>
<dbReference type="EMBL" id="CP001577">
    <property type="protein sequence ID" value="ACO70275.1"/>
    <property type="molecule type" value="Genomic_DNA"/>
</dbReference>
<dbReference type="RefSeq" id="XP_002509017.1">
    <property type="nucleotide sequence ID" value="XM_002508971.1"/>
</dbReference>
<evidence type="ECO:0000313" key="1">
    <source>
        <dbReference type="EMBL" id="ACO70275.1"/>
    </source>
</evidence>
<accession>C1FJ13</accession>
<name>C1FJ13_MICCC</name>
<gene>
    <name evidence="1" type="ORF">MICPUN_63151</name>
</gene>
<dbReference type="Proteomes" id="UP000002009">
    <property type="component" value="Chromosome 12"/>
</dbReference>
<protein>
    <recommendedName>
        <fullName evidence="3">Plastid lipid-associated protein/fibrillin conserved domain-containing protein</fullName>
    </recommendedName>
</protein>
<dbReference type="KEGG" id="mis:MICPUN_63151"/>
<evidence type="ECO:0008006" key="3">
    <source>
        <dbReference type="Google" id="ProtNLM"/>
    </source>
</evidence>
<keyword evidence="2" id="KW-1185">Reference proteome</keyword>
<proteinExistence type="predicted"/>
<dbReference type="eggNOG" id="ENOG502S7KT">
    <property type="taxonomic scope" value="Eukaryota"/>
</dbReference>
<dbReference type="AlphaFoldDB" id="C1FJ13"/>
<organism evidence="1 2">
    <name type="scientific">Micromonas commoda (strain RCC299 / NOUM17 / CCMP2709)</name>
    <name type="common">Picoplanktonic green alga</name>
    <dbReference type="NCBI Taxonomy" id="296587"/>
    <lineage>
        <taxon>Eukaryota</taxon>
        <taxon>Viridiplantae</taxon>
        <taxon>Chlorophyta</taxon>
        <taxon>Mamiellophyceae</taxon>
        <taxon>Mamiellales</taxon>
        <taxon>Mamiellaceae</taxon>
        <taxon>Micromonas</taxon>
    </lineage>
</organism>
<sequence>MAGVSTAVARTPVARAPTAALAGQRRSVAARALPQTSTRGDPVQLASAVARLDAHVARVGGADLYAATEDATAAVDVMVRSKNIGGTLEECLARSDGVWEVCVMPHMLRLSAPLGITFRPVRYSLKDGKIRSDVRFRLPGGIVRGWLSSSGSVKATARSDHDGAAIDLVFDRFWIDLNDGDVPKDFVDCVSAVDKAVDAVGKAGFLPSFAFFPVHFFDAKSGTCVFEFPPLRSNIAAKRVGDVEETLKF</sequence>
<reference evidence="1 2" key="1">
    <citation type="journal article" date="2009" name="Science">
        <title>Green evolution and dynamic adaptations revealed by genomes of the marine picoeukaryotes Micromonas.</title>
        <authorList>
            <person name="Worden A.Z."/>
            <person name="Lee J.H."/>
            <person name="Mock T."/>
            <person name="Rouze P."/>
            <person name="Simmons M.P."/>
            <person name="Aerts A.L."/>
            <person name="Allen A.E."/>
            <person name="Cuvelier M.L."/>
            <person name="Derelle E."/>
            <person name="Everett M.V."/>
            <person name="Foulon E."/>
            <person name="Grimwood J."/>
            <person name="Gundlach H."/>
            <person name="Henrissat B."/>
            <person name="Napoli C."/>
            <person name="McDonald S.M."/>
            <person name="Parker M.S."/>
            <person name="Rombauts S."/>
            <person name="Salamov A."/>
            <person name="Von Dassow P."/>
            <person name="Badger J.H."/>
            <person name="Coutinho P.M."/>
            <person name="Demir E."/>
            <person name="Dubchak I."/>
            <person name="Gentemann C."/>
            <person name="Eikrem W."/>
            <person name="Gready J.E."/>
            <person name="John U."/>
            <person name="Lanier W."/>
            <person name="Lindquist E.A."/>
            <person name="Lucas S."/>
            <person name="Mayer K.F."/>
            <person name="Moreau H."/>
            <person name="Not F."/>
            <person name="Otillar R."/>
            <person name="Panaud O."/>
            <person name="Pangilinan J."/>
            <person name="Paulsen I."/>
            <person name="Piegu B."/>
            <person name="Poliakov A."/>
            <person name="Robbens S."/>
            <person name="Schmutz J."/>
            <person name="Toulza E."/>
            <person name="Wyss T."/>
            <person name="Zelensky A."/>
            <person name="Zhou K."/>
            <person name="Armbrust E.V."/>
            <person name="Bhattacharya D."/>
            <person name="Goodenough U.W."/>
            <person name="Van de Peer Y."/>
            <person name="Grigoriev I.V."/>
        </authorList>
    </citation>
    <scope>NUCLEOTIDE SEQUENCE [LARGE SCALE GENOMIC DNA]</scope>
    <source>
        <strain evidence="2">RCC299 / NOUM17</strain>
    </source>
</reference>
<dbReference type="OMA" id="ACRIGFD"/>
<dbReference type="OrthoDB" id="497752at2759"/>
<evidence type="ECO:0000313" key="2">
    <source>
        <dbReference type="Proteomes" id="UP000002009"/>
    </source>
</evidence>
<dbReference type="GeneID" id="8247903"/>